<proteinExistence type="predicted"/>
<protein>
    <submittedName>
        <fullName evidence="1">Uncharacterized protein</fullName>
    </submittedName>
</protein>
<accession>A0A378TQW9</accession>
<organism evidence="1 2">
    <name type="scientific">Moraxella lacunata</name>
    <dbReference type="NCBI Taxonomy" id="477"/>
    <lineage>
        <taxon>Bacteria</taxon>
        <taxon>Pseudomonadati</taxon>
        <taxon>Pseudomonadota</taxon>
        <taxon>Gammaproteobacteria</taxon>
        <taxon>Moraxellales</taxon>
        <taxon>Moraxellaceae</taxon>
        <taxon>Moraxella</taxon>
    </lineage>
</organism>
<name>A0A378TQW9_MORLA</name>
<reference evidence="1 2" key="1">
    <citation type="submission" date="2018-06" db="EMBL/GenBank/DDBJ databases">
        <authorList>
            <consortium name="Pathogen Informatics"/>
            <person name="Doyle S."/>
        </authorList>
    </citation>
    <scope>NUCLEOTIDE SEQUENCE [LARGE SCALE GENOMIC DNA]</scope>
    <source>
        <strain evidence="1 2">NCTC10359</strain>
    </source>
</reference>
<dbReference type="EMBL" id="UGQU01000002">
    <property type="protein sequence ID" value="STZ63186.1"/>
    <property type="molecule type" value="Genomic_DNA"/>
</dbReference>
<dbReference type="AlphaFoldDB" id="A0A378TQW9"/>
<evidence type="ECO:0000313" key="1">
    <source>
        <dbReference type="EMBL" id="STZ63186.1"/>
    </source>
</evidence>
<dbReference type="Proteomes" id="UP000254437">
    <property type="component" value="Unassembled WGS sequence"/>
</dbReference>
<dbReference type="RefSeq" id="WP_115007205.1">
    <property type="nucleotide sequence ID" value="NZ_UGQU01000002.1"/>
</dbReference>
<sequence length="188" mass="22528">MKLPFHLQRPFFKVILENDDIKALETWIYHEPSLEEYLSPEDYLMLIGLDFNDKKAVIELEKLISPYLDFLAYYQNLLKQTLSSLINNPNDFDKLSQIYDWYCQGYYFLRKLALTYGLTANLSFYDEDYQDFQFSDESLAEIAQQAHWLYDDLIYQNIVLINPPSYDVNIDHFQDFRDDIQKVRTDLP</sequence>
<gene>
    <name evidence="1" type="ORF">NCTC10359_01606</name>
</gene>
<evidence type="ECO:0000313" key="2">
    <source>
        <dbReference type="Proteomes" id="UP000254437"/>
    </source>
</evidence>